<name>W4S320_9XANT</name>
<dbReference type="InterPro" id="IPR014013">
    <property type="entry name" value="Helic_SF1/SF2_ATP-bd_DinG/Rad3"/>
</dbReference>
<dbReference type="SUPFAM" id="SSF52540">
    <property type="entry name" value="P-loop containing nucleoside triphosphate hydrolases"/>
    <property type="match status" value="1"/>
</dbReference>
<dbReference type="AlphaFoldDB" id="W4S320"/>
<accession>W4S320</accession>
<keyword evidence="3" id="KW-0067">ATP-binding</keyword>
<evidence type="ECO:0000256" key="2">
    <source>
        <dbReference type="ARBA" id="ARBA00022801"/>
    </source>
</evidence>
<dbReference type="Gene3D" id="3.40.50.300">
    <property type="entry name" value="P-loop containing nucleotide triphosphate hydrolases"/>
    <property type="match status" value="1"/>
</dbReference>
<sequence length="224" mass="23470">MNEVAPPAAPSAPVPTQRVLTDPIKAGIREAYAKLQANTPGFATRRAQSQMIGLVSRALATSGGIGIAEAPTGVGKSLGYLTAGVPIALATKKKLVISTGTVALQSQLVERDIPAFLKATGWRPRSRWPRAAPATCARATPPSCRAKPARKACSTTSRCSTTARSARPTRIWPSAWPRPTPSAAGTAIWTMRPSRSRCRCGCASPRRPPAVPAAAVATLRNARC</sequence>
<dbReference type="GO" id="GO:0005524">
    <property type="term" value="F:ATP binding"/>
    <property type="evidence" value="ECO:0007669"/>
    <property type="project" value="UniProtKB-KW"/>
</dbReference>
<comment type="caution">
    <text evidence="5">The sequence shown here is derived from an EMBL/GenBank/DDBJ whole genome shotgun (WGS) entry which is preliminary data.</text>
</comment>
<dbReference type="EMBL" id="BAVB01000272">
    <property type="protein sequence ID" value="GAE50802.1"/>
    <property type="molecule type" value="Genomic_DNA"/>
</dbReference>
<dbReference type="InterPro" id="IPR027417">
    <property type="entry name" value="P-loop_NTPase"/>
</dbReference>
<evidence type="ECO:0000256" key="1">
    <source>
        <dbReference type="ARBA" id="ARBA00022741"/>
    </source>
</evidence>
<feature type="domain" description="Helicase ATP-binding" evidence="4">
    <location>
        <begin position="34"/>
        <end position="224"/>
    </location>
</feature>
<protein>
    <recommendedName>
        <fullName evidence="4">Helicase ATP-binding domain-containing protein</fullName>
    </recommendedName>
</protein>
<evidence type="ECO:0000313" key="5">
    <source>
        <dbReference type="EMBL" id="GAE50802.1"/>
    </source>
</evidence>
<dbReference type="PROSITE" id="PS51193">
    <property type="entry name" value="HELICASE_ATP_BIND_2"/>
    <property type="match status" value="1"/>
</dbReference>
<organism evidence="5 6">
    <name type="scientific">Xanthomonas arboricola pv. pruni str. MAFF 311562</name>
    <dbReference type="NCBI Taxonomy" id="1414836"/>
    <lineage>
        <taxon>Bacteria</taxon>
        <taxon>Pseudomonadati</taxon>
        <taxon>Pseudomonadota</taxon>
        <taxon>Gammaproteobacteria</taxon>
        <taxon>Lysobacterales</taxon>
        <taxon>Lysobacteraceae</taxon>
        <taxon>Xanthomonas</taxon>
    </lineage>
</organism>
<reference evidence="5 6" key="1">
    <citation type="submission" date="2014-01" db="EMBL/GenBank/DDBJ databases">
        <title>Genome sequence and analysis of Xanthomonas arboricola pv. pruni.</title>
        <authorList>
            <person name="Fujikawa T."/>
            <person name="Nakazono-Nagaoka E."/>
        </authorList>
    </citation>
    <scope>NUCLEOTIDE SEQUENCE [LARGE SCALE GENOMIC DNA]</scope>
    <source>
        <strain evidence="6">MAFF 311562</strain>
    </source>
</reference>
<proteinExistence type="predicted"/>
<keyword evidence="2" id="KW-0378">Hydrolase</keyword>
<evidence type="ECO:0000313" key="6">
    <source>
        <dbReference type="Proteomes" id="UP000019143"/>
    </source>
</evidence>
<gene>
    <name evidence="5" type="ORF">XPU_2334</name>
</gene>
<dbReference type="Proteomes" id="UP000019143">
    <property type="component" value="Unassembled WGS sequence"/>
</dbReference>
<evidence type="ECO:0000259" key="4">
    <source>
        <dbReference type="PROSITE" id="PS51193"/>
    </source>
</evidence>
<evidence type="ECO:0000256" key="3">
    <source>
        <dbReference type="ARBA" id="ARBA00022840"/>
    </source>
</evidence>
<dbReference type="GO" id="GO:0016787">
    <property type="term" value="F:hydrolase activity"/>
    <property type="evidence" value="ECO:0007669"/>
    <property type="project" value="UniProtKB-KW"/>
</dbReference>
<keyword evidence="1" id="KW-0547">Nucleotide-binding</keyword>